<dbReference type="EMBL" id="JAODUO010000467">
    <property type="protein sequence ID" value="KAK2179884.1"/>
    <property type="molecule type" value="Genomic_DNA"/>
</dbReference>
<dbReference type="Proteomes" id="UP001209878">
    <property type="component" value="Unassembled WGS sequence"/>
</dbReference>
<keyword evidence="4" id="KW-0479">Metal-binding</keyword>
<evidence type="ECO:0000259" key="13">
    <source>
        <dbReference type="PROSITE" id="PS50268"/>
    </source>
</evidence>
<dbReference type="GO" id="GO:0005886">
    <property type="term" value="C:plasma membrane"/>
    <property type="evidence" value="ECO:0007669"/>
    <property type="project" value="UniProtKB-SubCell"/>
</dbReference>
<proteinExistence type="predicted"/>
<evidence type="ECO:0000256" key="8">
    <source>
        <dbReference type="ARBA" id="ARBA00022889"/>
    </source>
</evidence>
<dbReference type="SMART" id="SM00112">
    <property type="entry name" value="CA"/>
    <property type="match status" value="3"/>
</dbReference>
<evidence type="ECO:0000256" key="4">
    <source>
        <dbReference type="ARBA" id="ARBA00022723"/>
    </source>
</evidence>
<reference evidence="14" key="1">
    <citation type="journal article" date="2023" name="Mol. Biol. Evol.">
        <title>Third-Generation Sequencing Reveals the Adaptive Role of the Epigenome in Three Deep-Sea Polychaetes.</title>
        <authorList>
            <person name="Perez M."/>
            <person name="Aroh O."/>
            <person name="Sun Y."/>
            <person name="Lan Y."/>
            <person name="Juniper S.K."/>
            <person name="Young C.R."/>
            <person name="Angers B."/>
            <person name="Qian P.Y."/>
        </authorList>
    </citation>
    <scope>NUCLEOTIDE SEQUENCE</scope>
    <source>
        <strain evidence="14">R07B-5</strain>
    </source>
</reference>
<sequence length="291" mass="31971">MEATDSDSGSYGYITYYLVAGSNNGLFILDSKSGLLEVTNSTLLDHGQTPQYTLVIQAQDVIVTVIDVNNHAPHFLERLYHAQVQENTSPGAFLLQVAASDDDSTADLRYSMTSDIFTVDTLTGRITTLVSLDRELTSNYLVNVSVTDGIHTDLTSISIVVLDTNDNAPEFSQETFSISITDDVKVDTSVLAVEADDADLMNNGMVTYWIHGTEGKFQIDPSSGIITISGSLDARAKYRYVMLVFARDHGYPPLLSNVSVIINVNESREHALTFDRFSYHVSGAGRCKFER</sequence>
<dbReference type="FunFam" id="2.60.40.60:FF:000033">
    <property type="entry name" value="FAT atypical cadherin 1"/>
    <property type="match status" value="1"/>
</dbReference>
<dbReference type="Gene3D" id="2.60.40.60">
    <property type="entry name" value="Cadherins"/>
    <property type="match status" value="3"/>
</dbReference>
<feature type="domain" description="Cadherin" evidence="13">
    <location>
        <begin position="76"/>
        <end position="171"/>
    </location>
</feature>
<gene>
    <name evidence="14" type="ORF">NP493_468g01001</name>
</gene>
<evidence type="ECO:0000256" key="7">
    <source>
        <dbReference type="ARBA" id="ARBA00022837"/>
    </source>
</evidence>
<keyword evidence="10" id="KW-0472">Membrane</keyword>
<evidence type="ECO:0000256" key="10">
    <source>
        <dbReference type="ARBA" id="ARBA00023136"/>
    </source>
</evidence>
<feature type="domain" description="Cadherin" evidence="13">
    <location>
        <begin position="1"/>
        <end position="75"/>
    </location>
</feature>
<protein>
    <recommendedName>
        <fullName evidence="13">Cadherin domain-containing protein</fullName>
    </recommendedName>
</protein>
<accession>A0AAD9KY88</accession>
<dbReference type="CDD" id="cd11304">
    <property type="entry name" value="Cadherin_repeat"/>
    <property type="match status" value="3"/>
</dbReference>
<keyword evidence="8" id="KW-0130">Cell adhesion</keyword>
<dbReference type="InterPro" id="IPR015919">
    <property type="entry name" value="Cadherin-like_sf"/>
</dbReference>
<dbReference type="PROSITE" id="PS50268">
    <property type="entry name" value="CADHERIN_2"/>
    <property type="match status" value="3"/>
</dbReference>
<dbReference type="PANTHER" id="PTHR24026:SF133">
    <property type="entry name" value="CADHERIN-RELATED FAMILY MEMBER 2"/>
    <property type="match status" value="1"/>
</dbReference>
<evidence type="ECO:0000256" key="5">
    <source>
        <dbReference type="ARBA" id="ARBA00022729"/>
    </source>
</evidence>
<evidence type="ECO:0000256" key="6">
    <source>
        <dbReference type="ARBA" id="ARBA00022737"/>
    </source>
</evidence>
<keyword evidence="2" id="KW-1003">Cell membrane</keyword>
<dbReference type="InterPro" id="IPR002126">
    <property type="entry name" value="Cadherin-like_dom"/>
</dbReference>
<evidence type="ECO:0000256" key="1">
    <source>
        <dbReference type="ARBA" id="ARBA00004251"/>
    </source>
</evidence>
<evidence type="ECO:0000256" key="9">
    <source>
        <dbReference type="ARBA" id="ARBA00022989"/>
    </source>
</evidence>
<keyword evidence="7 12" id="KW-0106">Calcium</keyword>
<dbReference type="PROSITE" id="PS00232">
    <property type="entry name" value="CADHERIN_1"/>
    <property type="match status" value="1"/>
</dbReference>
<comment type="subcellular location">
    <subcellularLocation>
        <location evidence="1">Cell membrane</location>
        <topology evidence="1">Single-pass type I membrane protein</topology>
    </subcellularLocation>
</comment>
<dbReference type="AlphaFoldDB" id="A0AAD9KY88"/>
<evidence type="ECO:0000256" key="2">
    <source>
        <dbReference type="ARBA" id="ARBA00022475"/>
    </source>
</evidence>
<keyword evidence="11" id="KW-0325">Glycoprotein</keyword>
<keyword evidence="3" id="KW-0812">Transmembrane</keyword>
<keyword evidence="6" id="KW-0677">Repeat</keyword>
<keyword evidence="5" id="KW-0732">Signal</keyword>
<evidence type="ECO:0000256" key="3">
    <source>
        <dbReference type="ARBA" id="ARBA00022692"/>
    </source>
</evidence>
<feature type="domain" description="Cadherin" evidence="13">
    <location>
        <begin position="172"/>
        <end position="274"/>
    </location>
</feature>
<keyword evidence="9" id="KW-1133">Transmembrane helix</keyword>
<dbReference type="SUPFAM" id="SSF49313">
    <property type="entry name" value="Cadherin-like"/>
    <property type="match status" value="3"/>
</dbReference>
<dbReference type="PRINTS" id="PR00205">
    <property type="entry name" value="CADHERIN"/>
</dbReference>
<evidence type="ECO:0000313" key="14">
    <source>
        <dbReference type="EMBL" id="KAK2179884.1"/>
    </source>
</evidence>
<organism evidence="14 15">
    <name type="scientific">Ridgeia piscesae</name>
    <name type="common">Tubeworm</name>
    <dbReference type="NCBI Taxonomy" id="27915"/>
    <lineage>
        <taxon>Eukaryota</taxon>
        <taxon>Metazoa</taxon>
        <taxon>Spiralia</taxon>
        <taxon>Lophotrochozoa</taxon>
        <taxon>Annelida</taxon>
        <taxon>Polychaeta</taxon>
        <taxon>Sedentaria</taxon>
        <taxon>Canalipalpata</taxon>
        <taxon>Sabellida</taxon>
        <taxon>Siboglinidae</taxon>
        <taxon>Ridgeia</taxon>
    </lineage>
</organism>
<dbReference type="InterPro" id="IPR020894">
    <property type="entry name" value="Cadherin_CS"/>
</dbReference>
<dbReference type="FunFam" id="2.60.40.60:FF:000123">
    <property type="entry name" value="Protocadherin beta 4"/>
    <property type="match status" value="1"/>
</dbReference>
<evidence type="ECO:0000256" key="12">
    <source>
        <dbReference type="PROSITE-ProRule" id="PRU00043"/>
    </source>
</evidence>
<comment type="caution">
    <text evidence="14">The sequence shown here is derived from an EMBL/GenBank/DDBJ whole genome shotgun (WGS) entry which is preliminary data.</text>
</comment>
<dbReference type="GO" id="GO:0005509">
    <property type="term" value="F:calcium ion binding"/>
    <property type="evidence" value="ECO:0007669"/>
    <property type="project" value="UniProtKB-UniRule"/>
</dbReference>
<name>A0AAD9KY88_RIDPI</name>
<evidence type="ECO:0000256" key="11">
    <source>
        <dbReference type="ARBA" id="ARBA00023180"/>
    </source>
</evidence>
<dbReference type="PANTHER" id="PTHR24026">
    <property type="entry name" value="FAT ATYPICAL CADHERIN-RELATED"/>
    <property type="match status" value="1"/>
</dbReference>
<keyword evidence="15" id="KW-1185">Reference proteome</keyword>
<dbReference type="GO" id="GO:0007156">
    <property type="term" value="P:homophilic cell adhesion via plasma membrane adhesion molecules"/>
    <property type="evidence" value="ECO:0007669"/>
    <property type="project" value="InterPro"/>
</dbReference>
<evidence type="ECO:0000313" key="15">
    <source>
        <dbReference type="Proteomes" id="UP001209878"/>
    </source>
</evidence>
<dbReference type="Pfam" id="PF00028">
    <property type="entry name" value="Cadherin"/>
    <property type="match status" value="3"/>
</dbReference>